<dbReference type="EMBL" id="CP014163">
    <property type="protein sequence ID" value="AMB99592.1"/>
    <property type="molecule type" value="Genomic_DNA"/>
</dbReference>
<reference evidence="2" key="2">
    <citation type="submission" date="2016-01" db="EMBL/GenBank/DDBJ databases">
        <title>Six Aerococcus type strain genome sequencing and assembly using PacBio and Illumina Hiseq.</title>
        <authorList>
            <person name="Carkaci D."/>
            <person name="Dargis R."/>
            <person name="Nielsen X.C."/>
            <person name="Skovgaard O."/>
            <person name="Fuursted K."/>
            <person name="Christensen J.J."/>
        </authorList>
    </citation>
    <scope>NUCLEOTIDE SEQUENCE [LARGE SCALE GENOMIC DNA]</scope>
    <source>
        <strain evidence="2">CCUG42038B</strain>
    </source>
</reference>
<proteinExistence type="predicted"/>
<reference evidence="1 2" key="1">
    <citation type="journal article" date="2016" name="Genome Announc.">
        <title>Complete Genome Sequences of Aerococcus christensenii CCUG 28831T, Aerococcus sanguinicola CCUG 43001T, Aerococcus urinae CCUG 36881T, Aerococcus urinaeequi CCUG 28094T, Aerococcus urinaehominis CCUG 42038 BT, and Aerococcus viridans CCUG 4311T.</title>
        <authorList>
            <person name="Carkaci D."/>
            <person name="Dargis R."/>
            <person name="Nielsen X.C."/>
            <person name="Skovgaard O."/>
            <person name="Fuursted K."/>
            <person name="Christensen J.J."/>
        </authorList>
    </citation>
    <scope>NUCLEOTIDE SEQUENCE [LARGE SCALE GENOMIC DNA]</scope>
    <source>
        <strain evidence="1 2">CCUG42038B</strain>
    </source>
</reference>
<keyword evidence="2" id="KW-1185">Reference proteome</keyword>
<accession>A0A0X8FMW0</accession>
<sequence length="110" mass="13005">MIARDKQPFYEVEDREYVRKTAPFSYFPNYLNWQQEEKNRRHPQGHSQVASFAGANDLNRQDYVSARANYHPYKSKEVRQRPQLASRGQFRYGQLAPIDSEPPSLAKRDD</sequence>
<dbReference type="STRING" id="128944.AWM75_06180"/>
<dbReference type="AlphaFoldDB" id="A0A0X8FMW0"/>
<evidence type="ECO:0000313" key="1">
    <source>
        <dbReference type="EMBL" id="AMB99592.1"/>
    </source>
</evidence>
<protein>
    <submittedName>
        <fullName evidence="1">Uncharacterized protein</fullName>
    </submittedName>
</protein>
<dbReference type="RefSeq" id="WP_067979648.1">
    <property type="nucleotide sequence ID" value="NZ_CP014163.1"/>
</dbReference>
<dbReference type="Proteomes" id="UP000062260">
    <property type="component" value="Chromosome"/>
</dbReference>
<dbReference type="KEGG" id="auh:AWM75_06180"/>
<organism evidence="1 2">
    <name type="scientific">Aerococcus urinaehominis</name>
    <dbReference type="NCBI Taxonomy" id="128944"/>
    <lineage>
        <taxon>Bacteria</taxon>
        <taxon>Bacillati</taxon>
        <taxon>Bacillota</taxon>
        <taxon>Bacilli</taxon>
        <taxon>Lactobacillales</taxon>
        <taxon>Aerococcaceae</taxon>
        <taxon>Aerococcus</taxon>
    </lineage>
</organism>
<gene>
    <name evidence="1" type="ORF">AWM75_06180</name>
</gene>
<evidence type="ECO:0000313" key="2">
    <source>
        <dbReference type="Proteomes" id="UP000062260"/>
    </source>
</evidence>
<name>A0A0X8FMW0_9LACT</name>